<dbReference type="InterPro" id="IPR006175">
    <property type="entry name" value="YjgF/YER057c/UK114"/>
</dbReference>
<organism evidence="3 4">
    <name type="scientific">Alteromonas gilva</name>
    <dbReference type="NCBI Taxonomy" id="2987522"/>
    <lineage>
        <taxon>Bacteria</taxon>
        <taxon>Pseudomonadati</taxon>
        <taxon>Pseudomonadota</taxon>
        <taxon>Gammaproteobacteria</taxon>
        <taxon>Alteromonadales</taxon>
        <taxon>Alteromonadaceae</taxon>
        <taxon>Alteromonas/Salinimonas group</taxon>
        <taxon>Alteromonas</taxon>
    </lineage>
</organism>
<reference evidence="3 4" key="1">
    <citation type="submission" date="2022-10" db="EMBL/GenBank/DDBJ databases">
        <title>Alteromonas sp. chi3 Genome sequencing.</title>
        <authorList>
            <person name="Park S."/>
        </authorList>
    </citation>
    <scope>NUCLEOTIDE SEQUENCE [LARGE SCALE GENOMIC DNA]</scope>
    <source>
        <strain evidence="4">chi3</strain>
    </source>
</reference>
<dbReference type="PANTHER" id="PTHR11803:SF59">
    <property type="entry name" value="ENDORIBONUCLEASE"/>
    <property type="match status" value="1"/>
</dbReference>
<gene>
    <name evidence="3" type="ORF">OIK42_03925</name>
</gene>
<comment type="caution">
    <text evidence="3">The sequence shown here is derived from an EMBL/GenBank/DDBJ whole genome shotgun (WGS) entry which is preliminary data.</text>
</comment>
<evidence type="ECO:0000256" key="2">
    <source>
        <dbReference type="SAM" id="SignalP"/>
    </source>
</evidence>
<proteinExistence type="inferred from homology"/>
<evidence type="ECO:0000313" key="4">
    <source>
        <dbReference type="Proteomes" id="UP001218788"/>
    </source>
</evidence>
<dbReference type="PROSITE" id="PS01094">
    <property type="entry name" value="UPF0076"/>
    <property type="match status" value="1"/>
</dbReference>
<dbReference type="Gene3D" id="3.30.1330.40">
    <property type="entry name" value="RutC-like"/>
    <property type="match status" value="1"/>
</dbReference>
<dbReference type="CDD" id="cd06151">
    <property type="entry name" value="YjgF_YER057c_UK114_like_3"/>
    <property type="match status" value="1"/>
</dbReference>
<dbReference type="PROSITE" id="PS51257">
    <property type="entry name" value="PROKAR_LIPOPROTEIN"/>
    <property type="match status" value="1"/>
</dbReference>
<dbReference type="EMBL" id="JAQQXP010000001">
    <property type="protein sequence ID" value="MDC8829908.1"/>
    <property type="molecule type" value="Genomic_DNA"/>
</dbReference>
<dbReference type="SUPFAM" id="SSF55298">
    <property type="entry name" value="YjgF-like"/>
    <property type="match status" value="1"/>
</dbReference>
<sequence length="178" mass="18805">MKTFSPTKFALLPLLVAVLFGAAGCDQATAISANKDAATRHGLIGSDFPILRAVEVPATSTLVFLSGAVPGVSHPEAPQGTLAAYGDTETQTINVLHKIDDNLKSLGLTMGDVIKMQVFLVGDPGQDGNMDFAGFMRGYRQFFGTPEQPNLPSRSAFQVAGLANPNFLVEIEVTAVRP</sequence>
<dbReference type="PANTHER" id="PTHR11803">
    <property type="entry name" value="2-IMINOBUTANOATE/2-IMINOPROPANOATE DEAMINASE RIDA"/>
    <property type="match status" value="1"/>
</dbReference>
<dbReference type="Proteomes" id="UP001218788">
    <property type="component" value="Unassembled WGS sequence"/>
</dbReference>
<dbReference type="InterPro" id="IPR019897">
    <property type="entry name" value="RidA_CS"/>
</dbReference>
<keyword evidence="4" id="KW-1185">Reference proteome</keyword>
<evidence type="ECO:0000256" key="1">
    <source>
        <dbReference type="ARBA" id="ARBA00010552"/>
    </source>
</evidence>
<accession>A0ABT5KYQ7</accession>
<dbReference type="RefSeq" id="WP_273638480.1">
    <property type="nucleotide sequence ID" value="NZ_JAQQXP010000001.1"/>
</dbReference>
<evidence type="ECO:0000313" key="3">
    <source>
        <dbReference type="EMBL" id="MDC8829908.1"/>
    </source>
</evidence>
<dbReference type="Pfam" id="PF01042">
    <property type="entry name" value="Ribonuc_L-PSP"/>
    <property type="match status" value="1"/>
</dbReference>
<feature type="chain" id="PRO_5047334126" evidence="2">
    <location>
        <begin position="29"/>
        <end position="178"/>
    </location>
</feature>
<keyword evidence="2" id="KW-0732">Signal</keyword>
<feature type="signal peptide" evidence="2">
    <location>
        <begin position="1"/>
        <end position="28"/>
    </location>
</feature>
<dbReference type="InterPro" id="IPR035959">
    <property type="entry name" value="RutC-like_sf"/>
</dbReference>
<protein>
    <submittedName>
        <fullName evidence="3">RidA family protein</fullName>
    </submittedName>
</protein>
<comment type="similarity">
    <text evidence="1">Belongs to the RutC family.</text>
</comment>
<name>A0ABT5KYQ7_9ALTE</name>